<reference evidence="5 6" key="1">
    <citation type="submission" date="2018-12" db="EMBL/GenBank/DDBJ databases">
        <title>Hymenobacter gummosus sp. nov., isolated from a spring.</title>
        <authorList>
            <person name="Nie L."/>
        </authorList>
    </citation>
    <scope>NUCLEOTIDE SEQUENCE [LARGE SCALE GENOMIC DNA]</scope>
    <source>
        <strain evidence="5 6">KCTC 52166</strain>
    </source>
</reference>
<proteinExistence type="inferred from homology"/>
<comment type="similarity">
    <text evidence="1">Belongs to the carbohydrate kinase PfkB family.</text>
</comment>
<evidence type="ECO:0000313" key="6">
    <source>
        <dbReference type="Proteomes" id="UP000282184"/>
    </source>
</evidence>
<keyword evidence="2" id="KW-0808">Transferase</keyword>
<evidence type="ECO:0000256" key="3">
    <source>
        <dbReference type="ARBA" id="ARBA00022777"/>
    </source>
</evidence>
<dbReference type="RefSeq" id="WP_126692913.1">
    <property type="nucleotide sequence ID" value="NZ_RXOF01000004.1"/>
</dbReference>
<dbReference type="Proteomes" id="UP000282184">
    <property type="component" value="Unassembled WGS sequence"/>
</dbReference>
<keyword evidence="6" id="KW-1185">Reference proteome</keyword>
<accession>A0A431U5F0</accession>
<dbReference type="PANTHER" id="PTHR43320">
    <property type="entry name" value="SUGAR KINASE"/>
    <property type="match status" value="1"/>
</dbReference>
<organism evidence="5 6">
    <name type="scientific">Hymenobacter gummosus</name>
    <dbReference type="NCBI Taxonomy" id="1776032"/>
    <lineage>
        <taxon>Bacteria</taxon>
        <taxon>Pseudomonadati</taxon>
        <taxon>Bacteroidota</taxon>
        <taxon>Cytophagia</taxon>
        <taxon>Cytophagales</taxon>
        <taxon>Hymenobacteraceae</taxon>
        <taxon>Hymenobacter</taxon>
    </lineage>
</organism>
<evidence type="ECO:0000313" key="5">
    <source>
        <dbReference type="EMBL" id="RTQ50848.1"/>
    </source>
</evidence>
<dbReference type="Pfam" id="PF00294">
    <property type="entry name" value="PfkB"/>
    <property type="match status" value="1"/>
</dbReference>
<dbReference type="InterPro" id="IPR011611">
    <property type="entry name" value="PfkB_dom"/>
</dbReference>
<sequence length="338" mass="36866">MKQIVTFGEIMMRLSPPLNYRLEQAADLEITYGGGDANVAASLACLGLPAAHVTCFPDHQLGRAATQQFRRLGVDMSRTVYTPNTRLGLYFLEVGSALRASTIVYDRFDSAFAKLDPAAFNWDEILQDAQWLHWTGITAAVSATAAQACREAIAAARRLGITVSADVNYRRNLWQYGQRAQDVMPELTAGCDVVVCSEGDADDLFGIRADEDAENSFASMAQKLTERFPQIKRVIATKRKTQSASHERIKGMLYDVAQGYQQTPYYDITPVVDRIGGGDAFIAGFIYGTLKLDSAEAALSFATAASALKHTIHGDVNLATVAEVEHIMAGNTTGRLLR</sequence>
<keyword evidence="3 5" id="KW-0418">Kinase</keyword>
<dbReference type="InterPro" id="IPR052700">
    <property type="entry name" value="Carb_kinase_PfkB-like"/>
</dbReference>
<evidence type="ECO:0000256" key="2">
    <source>
        <dbReference type="ARBA" id="ARBA00022679"/>
    </source>
</evidence>
<dbReference type="GO" id="GO:0016301">
    <property type="term" value="F:kinase activity"/>
    <property type="evidence" value="ECO:0007669"/>
    <property type="project" value="UniProtKB-KW"/>
</dbReference>
<dbReference type="AlphaFoldDB" id="A0A431U5F0"/>
<evidence type="ECO:0000256" key="1">
    <source>
        <dbReference type="ARBA" id="ARBA00010688"/>
    </source>
</evidence>
<evidence type="ECO:0000259" key="4">
    <source>
        <dbReference type="Pfam" id="PF00294"/>
    </source>
</evidence>
<dbReference type="SUPFAM" id="SSF53613">
    <property type="entry name" value="Ribokinase-like"/>
    <property type="match status" value="1"/>
</dbReference>
<comment type="caution">
    <text evidence="5">The sequence shown here is derived from an EMBL/GenBank/DDBJ whole genome shotgun (WGS) entry which is preliminary data.</text>
</comment>
<name>A0A431U5F0_9BACT</name>
<dbReference type="OrthoDB" id="9813569at2"/>
<protein>
    <submittedName>
        <fullName evidence="5">Sugar kinase</fullName>
    </submittedName>
</protein>
<dbReference type="PANTHER" id="PTHR43320:SF2">
    <property type="entry name" value="2-DEHYDRO-3-DEOXYGLUCONOKINASE_2-DEHYDRO-3-DEOXYGALACTONOKINASE"/>
    <property type="match status" value="1"/>
</dbReference>
<dbReference type="InterPro" id="IPR029056">
    <property type="entry name" value="Ribokinase-like"/>
</dbReference>
<feature type="domain" description="Carbohydrate kinase PfkB" evidence="4">
    <location>
        <begin position="1"/>
        <end position="315"/>
    </location>
</feature>
<gene>
    <name evidence="5" type="ORF">EJV47_09535</name>
</gene>
<dbReference type="CDD" id="cd01166">
    <property type="entry name" value="KdgK"/>
    <property type="match status" value="1"/>
</dbReference>
<dbReference type="Gene3D" id="3.40.1190.20">
    <property type="match status" value="1"/>
</dbReference>
<dbReference type="EMBL" id="RXOF01000004">
    <property type="protein sequence ID" value="RTQ50848.1"/>
    <property type="molecule type" value="Genomic_DNA"/>
</dbReference>